<dbReference type="PANTHER" id="PTHR37017:SF11">
    <property type="entry name" value="ESTERASE_LIPASE_THIOESTERASE DOMAIN-CONTAINING PROTEIN"/>
    <property type="match status" value="1"/>
</dbReference>
<dbReference type="InterPro" id="IPR000073">
    <property type="entry name" value="AB_hydrolase_1"/>
</dbReference>
<dbReference type="RefSeq" id="WP_233695587.1">
    <property type="nucleotide sequence ID" value="NZ_JAJNBZ010000002.1"/>
</dbReference>
<keyword evidence="2" id="KW-0378">Hydrolase</keyword>
<reference evidence="2 3" key="1">
    <citation type="submission" date="2021-11" db="EMBL/GenBank/DDBJ databases">
        <title>Draft genome sequence of Paenibacillus profundus YoMME, a new Gram-positive bacteria with exoelectrogenic properties.</title>
        <authorList>
            <person name="Hubenova Y."/>
            <person name="Hubenova E."/>
            <person name="Manasiev Y."/>
            <person name="Peykov S."/>
            <person name="Mitov M."/>
        </authorList>
    </citation>
    <scope>NUCLEOTIDE SEQUENCE [LARGE SCALE GENOMIC DNA]</scope>
    <source>
        <strain evidence="2 3">YoMME</strain>
    </source>
</reference>
<dbReference type="EMBL" id="JAJNBZ010000002">
    <property type="protein sequence ID" value="MCE5168283.1"/>
    <property type="molecule type" value="Genomic_DNA"/>
</dbReference>
<accession>A0ABS8Y903</accession>
<dbReference type="GO" id="GO:0016787">
    <property type="term" value="F:hydrolase activity"/>
    <property type="evidence" value="ECO:0007669"/>
    <property type="project" value="UniProtKB-KW"/>
</dbReference>
<name>A0ABS8Y903_9BACL</name>
<evidence type="ECO:0000313" key="2">
    <source>
        <dbReference type="EMBL" id="MCE5168283.1"/>
    </source>
</evidence>
<evidence type="ECO:0000313" key="3">
    <source>
        <dbReference type="Proteomes" id="UP001199916"/>
    </source>
</evidence>
<organism evidence="2 3">
    <name type="scientific">Paenibacillus profundus</name>
    <dbReference type="NCBI Taxonomy" id="1173085"/>
    <lineage>
        <taxon>Bacteria</taxon>
        <taxon>Bacillati</taxon>
        <taxon>Bacillota</taxon>
        <taxon>Bacilli</taxon>
        <taxon>Bacillales</taxon>
        <taxon>Paenibacillaceae</taxon>
        <taxon>Paenibacillus</taxon>
    </lineage>
</organism>
<dbReference type="PANTHER" id="PTHR37017">
    <property type="entry name" value="AB HYDROLASE-1 DOMAIN-CONTAINING PROTEIN-RELATED"/>
    <property type="match status" value="1"/>
</dbReference>
<sequence length="228" mass="25316">MASFVLVHGAWDGGYVWKDAAALLRDAGHEVYVPTLTGLGERTHLAHPDVGLTTFIQNIAGVIQYEDLQDVILVGHSYSGMVISGVAERLPDRLKHLVFVDAVVPYDGESIASISGPHMAEQFPKDAQETGDGWKIHPRATSDWRKSPMTLLSFTESVDINHPEAAHIPRTYIEVLDNPEQWPMTPVFRKSAQRAKDSGWRHVAAELGGHWIMQTQPQKVVHILNDCI</sequence>
<dbReference type="Proteomes" id="UP001199916">
    <property type="component" value="Unassembled WGS sequence"/>
</dbReference>
<dbReference type="InterPro" id="IPR052897">
    <property type="entry name" value="Sec-Metab_Biosynth_Hydrolase"/>
</dbReference>
<protein>
    <submittedName>
        <fullName evidence="2">Alpha/beta hydrolase</fullName>
    </submittedName>
</protein>
<proteinExistence type="predicted"/>
<dbReference type="SUPFAM" id="SSF53474">
    <property type="entry name" value="alpha/beta-Hydrolases"/>
    <property type="match status" value="1"/>
</dbReference>
<gene>
    <name evidence="2" type="ORF">LQV63_02995</name>
</gene>
<dbReference type="Gene3D" id="3.40.50.1820">
    <property type="entry name" value="alpha/beta hydrolase"/>
    <property type="match status" value="1"/>
</dbReference>
<feature type="domain" description="AB hydrolase-1" evidence="1">
    <location>
        <begin position="4"/>
        <end position="221"/>
    </location>
</feature>
<evidence type="ECO:0000259" key="1">
    <source>
        <dbReference type="Pfam" id="PF12697"/>
    </source>
</evidence>
<comment type="caution">
    <text evidence="2">The sequence shown here is derived from an EMBL/GenBank/DDBJ whole genome shotgun (WGS) entry which is preliminary data.</text>
</comment>
<keyword evidence="3" id="KW-1185">Reference proteome</keyword>
<dbReference type="Pfam" id="PF12697">
    <property type="entry name" value="Abhydrolase_6"/>
    <property type="match status" value="1"/>
</dbReference>
<dbReference type="InterPro" id="IPR029058">
    <property type="entry name" value="AB_hydrolase_fold"/>
</dbReference>